<reference evidence="10 11" key="1">
    <citation type="submission" date="2020-09" db="EMBL/GenBank/DDBJ databases">
        <title>De no assembly of potato wild relative species, Solanum commersonii.</title>
        <authorList>
            <person name="Cho K."/>
        </authorList>
    </citation>
    <scope>NUCLEOTIDE SEQUENCE [LARGE SCALE GENOMIC DNA]</scope>
    <source>
        <strain evidence="10">LZ3.2</strain>
        <tissue evidence="10">Leaf</tissue>
    </source>
</reference>
<keyword evidence="6" id="KW-0067">ATP-binding</keyword>
<keyword evidence="5" id="KW-0418">Kinase</keyword>
<keyword evidence="9" id="KW-0472">Membrane</keyword>
<dbReference type="Gene3D" id="3.30.200.20">
    <property type="entry name" value="Phosphorylase Kinase, domain 1"/>
    <property type="match status" value="1"/>
</dbReference>
<dbReference type="PANTHER" id="PTHR47634:SF7">
    <property type="entry name" value="SRSF PROTEIN KINASE 1-LIKE ISOFORM X1"/>
    <property type="match status" value="1"/>
</dbReference>
<dbReference type="PANTHER" id="PTHR47634">
    <property type="entry name" value="PROTEIN KINASE DOMAIN-CONTAINING PROTEIN-RELATED"/>
    <property type="match status" value="1"/>
</dbReference>
<evidence type="ECO:0000256" key="5">
    <source>
        <dbReference type="ARBA" id="ARBA00022777"/>
    </source>
</evidence>
<comment type="caution">
    <text evidence="10">The sequence shown here is derived from an EMBL/GenBank/DDBJ whole genome shotgun (WGS) entry which is preliminary data.</text>
</comment>
<evidence type="ECO:0000256" key="1">
    <source>
        <dbReference type="ARBA" id="ARBA00012513"/>
    </source>
</evidence>
<keyword evidence="11" id="KW-1185">Reference proteome</keyword>
<evidence type="ECO:0000313" key="11">
    <source>
        <dbReference type="Proteomes" id="UP000824120"/>
    </source>
</evidence>
<dbReference type="Proteomes" id="UP000824120">
    <property type="component" value="Chromosome 12"/>
</dbReference>
<keyword evidence="4" id="KW-0547">Nucleotide-binding</keyword>
<dbReference type="GO" id="GO:0050684">
    <property type="term" value="P:regulation of mRNA processing"/>
    <property type="evidence" value="ECO:0007669"/>
    <property type="project" value="TreeGrafter"/>
</dbReference>
<evidence type="ECO:0000256" key="8">
    <source>
        <dbReference type="ARBA" id="ARBA00048679"/>
    </source>
</evidence>
<evidence type="ECO:0000256" key="3">
    <source>
        <dbReference type="ARBA" id="ARBA00022679"/>
    </source>
</evidence>
<evidence type="ECO:0000256" key="9">
    <source>
        <dbReference type="SAM" id="Phobius"/>
    </source>
</evidence>
<dbReference type="GO" id="GO:0000245">
    <property type="term" value="P:spliceosomal complex assembly"/>
    <property type="evidence" value="ECO:0007669"/>
    <property type="project" value="TreeGrafter"/>
</dbReference>
<proteinExistence type="predicted"/>
<keyword evidence="9" id="KW-1133">Transmembrane helix</keyword>
<keyword evidence="9" id="KW-0812">Transmembrane</keyword>
<organism evidence="10 11">
    <name type="scientific">Solanum commersonii</name>
    <name type="common">Commerson's wild potato</name>
    <name type="synonym">Commerson's nightshade</name>
    <dbReference type="NCBI Taxonomy" id="4109"/>
    <lineage>
        <taxon>Eukaryota</taxon>
        <taxon>Viridiplantae</taxon>
        <taxon>Streptophyta</taxon>
        <taxon>Embryophyta</taxon>
        <taxon>Tracheophyta</taxon>
        <taxon>Spermatophyta</taxon>
        <taxon>Magnoliopsida</taxon>
        <taxon>eudicotyledons</taxon>
        <taxon>Gunneridae</taxon>
        <taxon>Pentapetalae</taxon>
        <taxon>asterids</taxon>
        <taxon>lamiids</taxon>
        <taxon>Solanales</taxon>
        <taxon>Solanaceae</taxon>
        <taxon>Solanoideae</taxon>
        <taxon>Solaneae</taxon>
        <taxon>Solanum</taxon>
    </lineage>
</organism>
<dbReference type="EMBL" id="JACXVP010000012">
    <property type="protein sequence ID" value="KAG5570317.1"/>
    <property type="molecule type" value="Genomic_DNA"/>
</dbReference>
<feature type="transmembrane region" description="Helical" evidence="9">
    <location>
        <begin position="119"/>
        <end position="141"/>
    </location>
</feature>
<name>A0A9J5W452_SOLCO</name>
<dbReference type="EC" id="2.7.11.1" evidence="1"/>
<evidence type="ECO:0000313" key="10">
    <source>
        <dbReference type="EMBL" id="KAG5570317.1"/>
    </source>
</evidence>
<evidence type="ECO:0000256" key="4">
    <source>
        <dbReference type="ARBA" id="ARBA00022741"/>
    </source>
</evidence>
<dbReference type="GO" id="GO:0005524">
    <property type="term" value="F:ATP binding"/>
    <property type="evidence" value="ECO:0007669"/>
    <property type="project" value="UniProtKB-KW"/>
</dbReference>
<comment type="catalytic activity">
    <reaction evidence="8">
        <text>L-seryl-[protein] + ATP = O-phospho-L-seryl-[protein] + ADP + H(+)</text>
        <dbReference type="Rhea" id="RHEA:17989"/>
        <dbReference type="Rhea" id="RHEA-COMP:9863"/>
        <dbReference type="Rhea" id="RHEA-COMP:11604"/>
        <dbReference type="ChEBI" id="CHEBI:15378"/>
        <dbReference type="ChEBI" id="CHEBI:29999"/>
        <dbReference type="ChEBI" id="CHEBI:30616"/>
        <dbReference type="ChEBI" id="CHEBI:83421"/>
        <dbReference type="ChEBI" id="CHEBI:456216"/>
        <dbReference type="EC" id="2.7.11.1"/>
    </reaction>
</comment>
<dbReference type="InterPro" id="IPR051334">
    <property type="entry name" value="SRPK"/>
</dbReference>
<accession>A0A9J5W452</accession>
<keyword evidence="3" id="KW-0808">Transferase</keyword>
<evidence type="ECO:0000256" key="6">
    <source>
        <dbReference type="ARBA" id="ARBA00022840"/>
    </source>
</evidence>
<gene>
    <name evidence="10" type="ORF">H5410_060083</name>
</gene>
<evidence type="ECO:0000256" key="7">
    <source>
        <dbReference type="ARBA" id="ARBA00047899"/>
    </source>
</evidence>
<protein>
    <recommendedName>
        <fullName evidence="1">non-specific serine/threonine protein kinase</fullName>
        <ecNumber evidence="1">2.7.11.1</ecNumber>
    </recommendedName>
</protein>
<keyword evidence="2" id="KW-0723">Serine/threonine-protein kinase</keyword>
<dbReference type="AlphaFoldDB" id="A0A9J5W452"/>
<sequence>MEGFNQERRLNAAVEVVEESSDDCSSEDEGTDDYRWGGYHAVRIGDSFNGGRYVVQNKLGWGHLSTVWLAWDTLMSVSFLMTPFRTLRVQARTACVYGFEYLGDNLLTLLKYIGYRGTLFIWLKSAYHVLVGFIICVGAFYHTHQFETREHTSTVPTIDLRIPENLEHLLYFLVIRI</sequence>
<comment type="catalytic activity">
    <reaction evidence="7">
        <text>L-threonyl-[protein] + ATP = O-phospho-L-threonyl-[protein] + ADP + H(+)</text>
        <dbReference type="Rhea" id="RHEA:46608"/>
        <dbReference type="Rhea" id="RHEA-COMP:11060"/>
        <dbReference type="Rhea" id="RHEA-COMP:11605"/>
        <dbReference type="ChEBI" id="CHEBI:15378"/>
        <dbReference type="ChEBI" id="CHEBI:30013"/>
        <dbReference type="ChEBI" id="CHEBI:30616"/>
        <dbReference type="ChEBI" id="CHEBI:61977"/>
        <dbReference type="ChEBI" id="CHEBI:456216"/>
        <dbReference type="EC" id="2.7.11.1"/>
    </reaction>
</comment>
<evidence type="ECO:0000256" key="2">
    <source>
        <dbReference type="ARBA" id="ARBA00022527"/>
    </source>
</evidence>
<dbReference type="GO" id="GO:0004674">
    <property type="term" value="F:protein serine/threonine kinase activity"/>
    <property type="evidence" value="ECO:0007669"/>
    <property type="project" value="UniProtKB-KW"/>
</dbReference>
<dbReference type="OrthoDB" id="5979581at2759"/>